<evidence type="ECO:0000313" key="2">
    <source>
        <dbReference type="Proteomes" id="UP001311232"/>
    </source>
</evidence>
<organism evidence="1 2">
    <name type="scientific">Crenichthys baileyi</name>
    <name type="common">White River springfish</name>
    <dbReference type="NCBI Taxonomy" id="28760"/>
    <lineage>
        <taxon>Eukaryota</taxon>
        <taxon>Metazoa</taxon>
        <taxon>Chordata</taxon>
        <taxon>Craniata</taxon>
        <taxon>Vertebrata</taxon>
        <taxon>Euteleostomi</taxon>
        <taxon>Actinopterygii</taxon>
        <taxon>Neopterygii</taxon>
        <taxon>Teleostei</taxon>
        <taxon>Neoteleostei</taxon>
        <taxon>Acanthomorphata</taxon>
        <taxon>Ovalentaria</taxon>
        <taxon>Atherinomorphae</taxon>
        <taxon>Cyprinodontiformes</taxon>
        <taxon>Goodeidae</taxon>
        <taxon>Crenichthys</taxon>
    </lineage>
</organism>
<reference evidence="1 2" key="1">
    <citation type="submission" date="2021-06" db="EMBL/GenBank/DDBJ databases">
        <authorList>
            <person name="Palmer J.M."/>
        </authorList>
    </citation>
    <scope>NUCLEOTIDE SEQUENCE [LARGE SCALE GENOMIC DNA]</scope>
    <source>
        <strain evidence="1 2">MEX-2019</strain>
        <tissue evidence="1">Muscle</tissue>
    </source>
</reference>
<gene>
    <name evidence="1" type="ORF">CRENBAI_011503</name>
</gene>
<dbReference type="AlphaFoldDB" id="A0AAV9QYJ7"/>
<name>A0AAV9QYJ7_9TELE</name>
<sequence length="117" mass="13380">MVPHLSCVLLKPCGNIMHFYVTSVQVFTCTFMHSCTIPQLVPSLFHIFTYIHTPTPCSSTPHLPRFFSCLHICSPIVAERKRREEGVEGVSQRGLAYTYITEWGLWVREQVSVPNLK</sequence>
<keyword evidence="2" id="KW-1185">Reference proteome</keyword>
<comment type="caution">
    <text evidence="1">The sequence shown here is derived from an EMBL/GenBank/DDBJ whole genome shotgun (WGS) entry which is preliminary data.</text>
</comment>
<dbReference type="EMBL" id="JAHHUM010002615">
    <property type="protein sequence ID" value="KAK5602459.1"/>
    <property type="molecule type" value="Genomic_DNA"/>
</dbReference>
<protein>
    <submittedName>
        <fullName evidence="1">Uncharacterized protein</fullName>
    </submittedName>
</protein>
<evidence type="ECO:0000313" key="1">
    <source>
        <dbReference type="EMBL" id="KAK5602459.1"/>
    </source>
</evidence>
<proteinExistence type="predicted"/>
<accession>A0AAV9QYJ7</accession>
<dbReference type="Proteomes" id="UP001311232">
    <property type="component" value="Unassembled WGS sequence"/>
</dbReference>